<dbReference type="RefSeq" id="WP_195810674.1">
    <property type="nucleotide sequence ID" value="NZ_CP064795.1"/>
</dbReference>
<dbReference type="NCBIfam" id="TIGR02444">
    <property type="entry name" value="TIGR02444 family protein"/>
    <property type="match status" value="1"/>
</dbReference>
<dbReference type="Proteomes" id="UP000595095">
    <property type="component" value="Chromosome"/>
</dbReference>
<reference evidence="1 2" key="1">
    <citation type="submission" date="2020-11" db="EMBL/GenBank/DDBJ databases">
        <title>Complete genome sequence for Salinimonas sp. strain G2-b.</title>
        <authorList>
            <person name="Park S.-J."/>
        </authorList>
    </citation>
    <scope>NUCLEOTIDE SEQUENCE [LARGE SCALE GENOMIC DNA]</scope>
    <source>
        <strain evidence="1 2">G2-b</strain>
    </source>
</reference>
<dbReference type="KEGG" id="smaa:IT774_16125"/>
<name>A0A7S9DX99_9ALTE</name>
<evidence type="ECO:0000313" key="2">
    <source>
        <dbReference type="Proteomes" id="UP000595095"/>
    </source>
</evidence>
<organism evidence="1 2">
    <name type="scientific">Salinimonas marina</name>
    <dbReference type="NCBI Taxonomy" id="2785918"/>
    <lineage>
        <taxon>Bacteria</taxon>
        <taxon>Pseudomonadati</taxon>
        <taxon>Pseudomonadota</taxon>
        <taxon>Gammaproteobacteria</taxon>
        <taxon>Alteromonadales</taxon>
        <taxon>Alteromonadaceae</taxon>
        <taxon>Alteromonas/Salinimonas group</taxon>
        <taxon>Salinimonas</taxon>
    </lineage>
</organism>
<proteinExistence type="predicted"/>
<keyword evidence="2" id="KW-1185">Reference proteome</keyword>
<accession>A0A7S9DX99</accession>
<dbReference type="EMBL" id="CP064795">
    <property type="protein sequence ID" value="QPG05588.1"/>
    <property type="molecule type" value="Genomic_DNA"/>
</dbReference>
<sequence length="164" mass="18580">MTQNNNLTATDFWRYSTGVYRAPQAEALCLRLQDTAGVNVNMLLMLCWCLDHQKIVVLKQWQILKAAIAHSEEGLQKHRLHRKAAKAPSHPDHDNYGRLKEQELALESEQQAELVSAYNNMTVEESDITGINVSIVAFIHAYQLRNNEAAIDDIRALLKLALSE</sequence>
<evidence type="ECO:0000313" key="1">
    <source>
        <dbReference type="EMBL" id="QPG05588.1"/>
    </source>
</evidence>
<dbReference type="InterPro" id="IPR012659">
    <property type="entry name" value="CHP02444"/>
</dbReference>
<gene>
    <name evidence="1" type="ORF">IT774_16125</name>
</gene>
<dbReference type="AlphaFoldDB" id="A0A7S9DX99"/>
<dbReference type="Pfam" id="PF09523">
    <property type="entry name" value="DUF2390"/>
    <property type="match status" value="1"/>
</dbReference>
<protein>
    <submittedName>
        <fullName evidence="1">TIGR02444 family protein</fullName>
    </submittedName>
</protein>